<evidence type="ECO:0000313" key="7">
    <source>
        <dbReference type="Proteomes" id="UP000234237"/>
    </source>
</evidence>
<dbReference type="Proteomes" id="UP000234237">
    <property type="component" value="Chromosome"/>
</dbReference>
<dbReference type="InterPro" id="IPR047640">
    <property type="entry name" value="RpiR-like"/>
</dbReference>
<dbReference type="RefSeq" id="WP_077702382.1">
    <property type="nucleotide sequence ID" value="NZ_LT745763.1"/>
</dbReference>
<reference evidence="7" key="1">
    <citation type="submission" date="2016-11" db="EMBL/GenBank/DDBJ databases">
        <title>Complete genome sequence of Virgibacillus pantothenticus 21D, a halophilic bacterium isolated from the deep hypersaline anoxic basin Discovery in the Mediterranean Sea.</title>
        <authorList>
            <person name="Zeaiter Z."/>
            <person name="Booth J.M."/>
            <person name="Prosdocimi E.M."/>
            <person name="Mapelli F."/>
            <person name="Fusi M."/>
            <person name="Daffonchio D."/>
            <person name="Borin S."/>
            <person name="Crotti E."/>
        </authorList>
    </citation>
    <scope>NUCLEOTIDE SEQUENCE [LARGE SCALE GENOMIC DNA]</scope>
    <source>
        <strain evidence="7">21D</strain>
    </source>
</reference>
<dbReference type="GO" id="GO:0003700">
    <property type="term" value="F:DNA-binding transcription factor activity"/>
    <property type="evidence" value="ECO:0007669"/>
    <property type="project" value="InterPro"/>
</dbReference>
<dbReference type="InterPro" id="IPR009057">
    <property type="entry name" value="Homeodomain-like_sf"/>
</dbReference>
<evidence type="ECO:0000313" key="6">
    <source>
        <dbReference type="EMBL" id="AUJ24995.1"/>
    </source>
</evidence>
<evidence type="ECO:0000256" key="2">
    <source>
        <dbReference type="ARBA" id="ARBA00023125"/>
    </source>
</evidence>
<proteinExistence type="predicted"/>
<dbReference type="CDD" id="cd05013">
    <property type="entry name" value="SIS_RpiR"/>
    <property type="match status" value="1"/>
</dbReference>
<dbReference type="InterPro" id="IPR001347">
    <property type="entry name" value="SIS_dom"/>
</dbReference>
<dbReference type="InterPro" id="IPR035472">
    <property type="entry name" value="RpiR-like_SIS"/>
</dbReference>
<keyword evidence="3" id="KW-0804">Transcription</keyword>
<dbReference type="Gene3D" id="1.10.10.10">
    <property type="entry name" value="Winged helix-like DNA-binding domain superfamily/Winged helix DNA-binding domain"/>
    <property type="match status" value="1"/>
</dbReference>
<dbReference type="KEGG" id="vpn:A21D_01914"/>
<dbReference type="Pfam" id="PF01418">
    <property type="entry name" value="HTH_6"/>
    <property type="match status" value="1"/>
</dbReference>
<name>A0A2K9IZX2_9BACI</name>
<feature type="domain" description="HTH rpiR-type" evidence="4">
    <location>
        <begin position="10"/>
        <end position="83"/>
    </location>
</feature>
<dbReference type="PROSITE" id="PS51071">
    <property type="entry name" value="HTH_RPIR"/>
    <property type="match status" value="1"/>
</dbReference>
<dbReference type="Pfam" id="PF01380">
    <property type="entry name" value="SIS"/>
    <property type="match status" value="1"/>
</dbReference>
<dbReference type="PROSITE" id="PS51464">
    <property type="entry name" value="SIS"/>
    <property type="match status" value="1"/>
</dbReference>
<dbReference type="GO" id="GO:1901135">
    <property type="term" value="P:carbohydrate derivative metabolic process"/>
    <property type="evidence" value="ECO:0007669"/>
    <property type="project" value="InterPro"/>
</dbReference>
<evidence type="ECO:0000256" key="3">
    <source>
        <dbReference type="ARBA" id="ARBA00023163"/>
    </source>
</evidence>
<organism evidence="6 7">
    <name type="scientific">Virgibacillus dokdonensis</name>
    <dbReference type="NCBI Taxonomy" id="302167"/>
    <lineage>
        <taxon>Bacteria</taxon>
        <taxon>Bacillati</taxon>
        <taxon>Bacillota</taxon>
        <taxon>Bacilli</taxon>
        <taxon>Bacillales</taxon>
        <taxon>Bacillaceae</taxon>
        <taxon>Virgibacillus</taxon>
    </lineage>
</organism>
<dbReference type="Gene3D" id="3.40.50.10490">
    <property type="entry name" value="Glucose-6-phosphate isomerase like protein, domain 1"/>
    <property type="match status" value="1"/>
</dbReference>
<dbReference type="InterPro" id="IPR046348">
    <property type="entry name" value="SIS_dom_sf"/>
</dbReference>
<evidence type="ECO:0000259" key="5">
    <source>
        <dbReference type="PROSITE" id="PS51464"/>
    </source>
</evidence>
<dbReference type="InterPro" id="IPR036388">
    <property type="entry name" value="WH-like_DNA-bd_sf"/>
</dbReference>
<dbReference type="SUPFAM" id="SSF53697">
    <property type="entry name" value="SIS domain"/>
    <property type="match status" value="1"/>
</dbReference>
<gene>
    <name evidence="6" type="primary">murR</name>
    <name evidence="6" type="ORF">A21D_01914</name>
</gene>
<dbReference type="STRING" id="302167.GCA_900166595_00640"/>
<dbReference type="EMBL" id="CP018622">
    <property type="protein sequence ID" value="AUJ24995.1"/>
    <property type="molecule type" value="Genomic_DNA"/>
</dbReference>
<feature type="domain" description="SIS" evidence="5">
    <location>
        <begin position="117"/>
        <end position="257"/>
    </location>
</feature>
<dbReference type="GO" id="GO:0097367">
    <property type="term" value="F:carbohydrate derivative binding"/>
    <property type="evidence" value="ECO:0007669"/>
    <property type="project" value="InterPro"/>
</dbReference>
<keyword evidence="1" id="KW-0805">Transcription regulation</keyword>
<accession>A0A2K9IZX2</accession>
<evidence type="ECO:0000256" key="1">
    <source>
        <dbReference type="ARBA" id="ARBA00023015"/>
    </source>
</evidence>
<dbReference type="GO" id="GO:0003677">
    <property type="term" value="F:DNA binding"/>
    <property type="evidence" value="ECO:0007669"/>
    <property type="project" value="UniProtKB-KW"/>
</dbReference>
<dbReference type="InterPro" id="IPR000281">
    <property type="entry name" value="HTH_RpiR"/>
</dbReference>
<keyword evidence="2" id="KW-0238">DNA-binding</keyword>
<dbReference type="PANTHER" id="PTHR30514">
    <property type="entry name" value="GLUCOKINASE"/>
    <property type="match status" value="1"/>
</dbReference>
<dbReference type="PANTHER" id="PTHR30514:SF21">
    <property type="entry name" value="RPIR-FAMILY TRANSCRIPTIONAL REGULATOR"/>
    <property type="match status" value="1"/>
</dbReference>
<dbReference type="AlphaFoldDB" id="A0A2K9IZX2"/>
<protein>
    <submittedName>
        <fullName evidence="6">HTH-type transcriptional regulator MurR</fullName>
    </submittedName>
</protein>
<dbReference type="SUPFAM" id="SSF46689">
    <property type="entry name" value="Homeodomain-like"/>
    <property type="match status" value="1"/>
</dbReference>
<sequence>MKRVVRLINSDLFLLIESSRLKFTVVDEQIAAYFLEGNPPLKQSAIAKKINVSTASITRFCQKIGFENYKEFIYAYRNALEEHTIDKNNVTHNLKFRYKELINTIDENLDIQDIKTVCDYIYNHKIIHVYGLGLSAIAGADFKFRFTRIGKFIEVVQDHNSIEMVSSLLNEDNLVIYLSLRAENQYVLDSLQQLKQQGTSIVIITSNHSEEIKELANVTLLTSSLQNTNEVGQISVQIPLLIIIDMIYSQYISMYRENISKWIHTEHAYRQGHNMKNKRF</sequence>
<evidence type="ECO:0000259" key="4">
    <source>
        <dbReference type="PROSITE" id="PS51071"/>
    </source>
</evidence>